<organism evidence="9 10">
    <name type="scientific">Phanerochaete carnosa (strain HHB-10118-sp)</name>
    <name type="common">White-rot fungus</name>
    <name type="synonym">Peniophora carnosa</name>
    <dbReference type="NCBI Taxonomy" id="650164"/>
    <lineage>
        <taxon>Eukaryota</taxon>
        <taxon>Fungi</taxon>
        <taxon>Dikarya</taxon>
        <taxon>Basidiomycota</taxon>
        <taxon>Agaricomycotina</taxon>
        <taxon>Agaricomycetes</taxon>
        <taxon>Polyporales</taxon>
        <taxon>Phanerochaetaceae</taxon>
        <taxon>Phanerochaete</taxon>
    </lineage>
</organism>
<evidence type="ECO:0000256" key="7">
    <source>
        <dbReference type="SAM" id="MobiDB-lite"/>
    </source>
</evidence>
<evidence type="ECO:0000313" key="10">
    <source>
        <dbReference type="Proteomes" id="UP000008370"/>
    </source>
</evidence>
<keyword evidence="6" id="KW-0472">Membrane</keyword>
<dbReference type="EMBL" id="JH930469">
    <property type="protein sequence ID" value="EKM59524.1"/>
    <property type="molecule type" value="Genomic_DNA"/>
</dbReference>
<sequence length="866" mass="97889">MSSYYAHASSSSGQNGVLPNLYTDYVDEVHMRAFEQALNTDENAGLPDEIPSPQIVASPQIGVYGAPGQRVRKVSALSDFAPVNQRVRRQRKKTANGKLNTKGQEWMFLILRWPLLTIIFLLITFEFGMYVLIRQLVNTKEWLIAWRGRKGVLRKRLRNAHTYQEWKDAALALDEYLRFDEWKTIDDDPYYDWKLVRKVLRTLKNLRTKKDARGVLGVLETSVRTNFAGVESPRLYSETFYGTKDLIEAYVTEQEQALQFICETPDLTNEEKKRFFKNANTNLGITALCLSGGATFGYWEYMSILHYHFGVVKAFLDANLLPRVISGTSAGGLVAALACTRTDDELRELLVPELADRITACEEPFKVWFKRFWATGARFDSVAWARKATFFTRGSMTFREAYMRTGRILNVSVIPADRHSPTKLLNYLTAPDTVIWSALLASAAVPGILNPVVLMQKLKDGSLVPWNWGSKFKDGSLRVDIPVQSLNLYFNATHPVVSQANPHVHLFFFAPRGSAGKPVATRKGKGWRGNFLLAAAEQWLKLELTKNFKVIRDLDLLPPILGQDWSSVFLQRFDGAVTIWPRTRFRDWVNILSDPGPSELERMMRVGQLVTWPKLHIIENRYRLEKQIFLSRQAVRRAMRTRAQERAEQKLESQPQEQLPPPIIPGLSQSQSQDSPMAIDSDTEADFRNGNTRPQSRRSRRSAHINGSAAISTGISAQDIRRAFAARRPWITSYQNAEGDSGDDIPQIDYGAATPDPPPDREPIEQPEPPVSQSPLANSTSMPASPSALFKRLRTASFSPFSSIRNRGRIFGAKESEQPVAMASSESSSDDDDLSILSGRRTQLRNVRDSYSDEDEEYDAHGSQDL</sequence>
<feature type="active site" description="Nucleophile" evidence="5">
    <location>
        <position position="329"/>
    </location>
</feature>
<feature type="region of interest" description="Disordered" evidence="7">
    <location>
        <begin position="734"/>
        <end position="788"/>
    </location>
</feature>
<dbReference type="PROSITE" id="PS51635">
    <property type="entry name" value="PNPLA"/>
    <property type="match status" value="1"/>
</dbReference>
<comment type="similarity">
    <text evidence="1 6">Belongs to the PLPL family.</text>
</comment>
<dbReference type="Pfam" id="PF01734">
    <property type="entry name" value="Patatin"/>
    <property type="match status" value="1"/>
</dbReference>
<feature type="compositionally biased region" description="Basic and acidic residues" evidence="7">
    <location>
        <begin position="642"/>
        <end position="651"/>
    </location>
</feature>
<evidence type="ECO:0000259" key="8">
    <source>
        <dbReference type="PROSITE" id="PS51635"/>
    </source>
</evidence>
<dbReference type="Gene3D" id="3.40.1090.10">
    <property type="entry name" value="Cytosolic phospholipase A2 catalytic domain"/>
    <property type="match status" value="2"/>
</dbReference>
<dbReference type="PANTHER" id="PTHR14226">
    <property type="entry name" value="NEUROPATHY TARGET ESTERASE/SWISS CHEESE D.MELANOGASTER"/>
    <property type="match status" value="1"/>
</dbReference>
<evidence type="ECO:0000256" key="6">
    <source>
        <dbReference type="RuleBase" id="RU362055"/>
    </source>
</evidence>
<accession>K5WK54</accession>
<feature type="region of interest" description="Disordered" evidence="7">
    <location>
        <begin position="640"/>
        <end position="710"/>
    </location>
</feature>
<dbReference type="STRING" id="650164.K5WK54"/>
<evidence type="ECO:0000256" key="4">
    <source>
        <dbReference type="ARBA" id="ARBA00023098"/>
    </source>
</evidence>
<dbReference type="HOGENOM" id="CLU_009031_2_1_1"/>
<dbReference type="InterPro" id="IPR021771">
    <property type="entry name" value="Triacylglycerol_lipase_N"/>
</dbReference>
<dbReference type="GO" id="GO:0016042">
    <property type="term" value="P:lipid catabolic process"/>
    <property type="evidence" value="ECO:0007669"/>
    <property type="project" value="UniProtKB-UniRule"/>
</dbReference>
<evidence type="ECO:0000256" key="3">
    <source>
        <dbReference type="ARBA" id="ARBA00022963"/>
    </source>
</evidence>
<keyword evidence="2 5" id="KW-0378">Hydrolase</keyword>
<comment type="subcellular location">
    <subcellularLocation>
        <location evidence="6">Membrane</location>
        <topology evidence="6">Single-pass membrane protein</topology>
    </subcellularLocation>
</comment>
<evidence type="ECO:0000256" key="5">
    <source>
        <dbReference type="PROSITE-ProRule" id="PRU01161"/>
    </source>
</evidence>
<dbReference type="KEGG" id="pco:PHACADRAFT_205740"/>
<feature type="transmembrane region" description="Helical" evidence="6">
    <location>
        <begin position="109"/>
        <end position="133"/>
    </location>
</feature>
<dbReference type="GeneID" id="18912381"/>
<evidence type="ECO:0000313" key="9">
    <source>
        <dbReference type="EMBL" id="EKM59524.1"/>
    </source>
</evidence>
<proteinExistence type="inferred from homology"/>
<dbReference type="OrthoDB" id="15478at2759"/>
<dbReference type="GO" id="GO:0016020">
    <property type="term" value="C:membrane"/>
    <property type="evidence" value="ECO:0007669"/>
    <property type="project" value="UniProtKB-SubCell"/>
</dbReference>
<dbReference type="CDD" id="cd07232">
    <property type="entry name" value="Pat_PLPL"/>
    <property type="match status" value="1"/>
</dbReference>
<reference evidence="9 10" key="1">
    <citation type="journal article" date="2012" name="BMC Genomics">
        <title>Comparative genomics of the white-rot fungi, Phanerochaete carnosa and P. chrysosporium, to elucidate the genetic basis of the distinct wood types they colonize.</title>
        <authorList>
            <person name="Suzuki H."/>
            <person name="MacDonald J."/>
            <person name="Syed K."/>
            <person name="Salamov A."/>
            <person name="Hori C."/>
            <person name="Aerts A."/>
            <person name="Henrissat B."/>
            <person name="Wiebenga A."/>
            <person name="vanKuyk P.A."/>
            <person name="Barry K."/>
            <person name="Lindquist E."/>
            <person name="LaButti K."/>
            <person name="Lapidus A."/>
            <person name="Lucas S."/>
            <person name="Coutinho P."/>
            <person name="Gong Y."/>
            <person name="Samejima M."/>
            <person name="Mahadevan R."/>
            <person name="Abou-Zaid M."/>
            <person name="de Vries R.P."/>
            <person name="Igarashi K."/>
            <person name="Yadav J.S."/>
            <person name="Grigoriev I.V."/>
            <person name="Master E.R."/>
        </authorList>
    </citation>
    <scope>NUCLEOTIDE SEQUENCE [LARGE SCALE GENOMIC DNA]</scope>
    <source>
        <strain evidence="9 10">HHB-10118-sp</strain>
    </source>
</reference>
<dbReference type="SUPFAM" id="SSF52151">
    <property type="entry name" value="FabD/lysophospholipase-like"/>
    <property type="match status" value="1"/>
</dbReference>
<comment type="caution">
    <text evidence="5">Lacks conserved residue(s) required for the propagation of feature annotation.</text>
</comment>
<protein>
    <recommendedName>
        <fullName evidence="6">Patatin-like phospholipase domain-containing protein</fullName>
        <ecNumber evidence="6">3.1.1.-</ecNumber>
    </recommendedName>
</protein>
<dbReference type="Proteomes" id="UP000008370">
    <property type="component" value="Unassembled WGS sequence"/>
</dbReference>
<feature type="region of interest" description="Disordered" evidence="7">
    <location>
        <begin position="806"/>
        <end position="866"/>
    </location>
</feature>
<keyword evidence="10" id="KW-1185">Reference proteome</keyword>
<dbReference type="InterPro" id="IPR050301">
    <property type="entry name" value="NTE"/>
</dbReference>
<keyword evidence="6" id="KW-1133">Transmembrane helix</keyword>
<evidence type="ECO:0000256" key="1">
    <source>
        <dbReference type="ARBA" id="ARBA00006104"/>
    </source>
</evidence>
<feature type="domain" description="PNPLA" evidence="8">
    <location>
        <begin position="288"/>
        <end position="487"/>
    </location>
</feature>
<dbReference type="Pfam" id="PF11815">
    <property type="entry name" value="DUF3336"/>
    <property type="match status" value="1"/>
</dbReference>
<comment type="function">
    <text evidence="6">Lipid hydrolase.</text>
</comment>
<feature type="compositionally biased region" description="Polar residues" evidence="7">
    <location>
        <begin position="773"/>
        <end position="784"/>
    </location>
</feature>
<keyword evidence="4 5" id="KW-0443">Lipid metabolism</keyword>
<dbReference type="AlphaFoldDB" id="K5WK54"/>
<feature type="active site" description="Proton acceptor" evidence="5">
    <location>
        <position position="474"/>
    </location>
</feature>
<dbReference type="EC" id="3.1.1.-" evidence="6"/>
<keyword evidence="6" id="KW-0812">Transmembrane</keyword>
<feature type="short sequence motif" description="GXSXG" evidence="5">
    <location>
        <begin position="327"/>
        <end position="331"/>
    </location>
</feature>
<keyword evidence="3 5" id="KW-0442">Lipid degradation</keyword>
<dbReference type="PANTHER" id="PTHR14226:SF66">
    <property type="entry name" value="TRIACYLGLYCEROL LIPASE PTL2"/>
    <property type="match status" value="1"/>
</dbReference>
<dbReference type="GO" id="GO:0004806">
    <property type="term" value="F:triacylglycerol lipase activity"/>
    <property type="evidence" value="ECO:0007669"/>
    <property type="project" value="InterPro"/>
</dbReference>
<gene>
    <name evidence="9" type="ORF">PHACADRAFT_205740</name>
</gene>
<name>K5WK54_PHACS</name>
<dbReference type="InParanoid" id="K5WK54"/>
<dbReference type="InterPro" id="IPR016035">
    <property type="entry name" value="Acyl_Trfase/lysoPLipase"/>
</dbReference>
<evidence type="ECO:0000256" key="2">
    <source>
        <dbReference type="ARBA" id="ARBA00022801"/>
    </source>
</evidence>
<dbReference type="RefSeq" id="XP_007392083.1">
    <property type="nucleotide sequence ID" value="XM_007392021.1"/>
</dbReference>
<dbReference type="GO" id="GO:0006641">
    <property type="term" value="P:triglyceride metabolic process"/>
    <property type="evidence" value="ECO:0007669"/>
    <property type="project" value="UniProtKB-ARBA"/>
</dbReference>
<dbReference type="InterPro" id="IPR002641">
    <property type="entry name" value="PNPLA_dom"/>
</dbReference>